<dbReference type="EMBL" id="JAAWWB010000059">
    <property type="protein sequence ID" value="KAG6737190.1"/>
    <property type="molecule type" value="Genomic_DNA"/>
</dbReference>
<dbReference type="AlphaFoldDB" id="A0A8X7XSR1"/>
<protein>
    <submittedName>
        <fullName evidence="1">Uncharacterized protein</fullName>
    </submittedName>
</protein>
<accession>A0A8X7XSR1</accession>
<evidence type="ECO:0000313" key="1">
    <source>
        <dbReference type="EMBL" id="KAG6737190.1"/>
    </source>
</evidence>
<reference evidence="1" key="1">
    <citation type="journal article" date="2020" name="bioRxiv">
        <title>Hybrid origin of Populus tomentosa Carr. identified through genome sequencing and phylogenomic analysis.</title>
        <authorList>
            <person name="An X."/>
            <person name="Gao K."/>
            <person name="Chen Z."/>
            <person name="Li J."/>
            <person name="Yang X."/>
            <person name="Yang X."/>
            <person name="Zhou J."/>
            <person name="Guo T."/>
            <person name="Zhao T."/>
            <person name="Huang S."/>
            <person name="Miao D."/>
            <person name="Khan W.U."/>
            <person name="Rao P."/>
            <person name="Ye M."/>
            <person name="Lei B."/>
            <person name="Liao W."/>
            <person name="Wang J."/>
            <person name="Ji L."/>
            <person name="Li Y."/>
            <person name="Guo B."/>
            <person name="Mustafa N.S."/>
            <person name="Li S."/>
            <person name="Yun Q."/>
            <person name="Keller S.R."/>
            <person name="Mao J."/>
            <person name="Zhang R."/>
            <person name="Strauss S.H."/>
        </authorList>
    </citation>
    <scope>NUCLEOTIDE SEQUENCE</scope>
    <source>
        <strain evidence="1">GM15</strain>
        <tissue evidence="1">Leaf</tissue>
    </source>
</reference>
<dbReference type="Proteomes" id="UP000886885">
    <property type="component" value="Unassembled WGS sequence"/>
</dbReference>
<organism evidence="1 2">
    <name type="scientific">Populus tomentosa</name>
    <name type="common">Chinese white poplar</name>
    <dbReference type="NCBI Taxonomy" id="118781"/>
    <lineage>
        <taxon>Eukaryota</taxon>
        <taxon>Viridiplantae</taxon>
        <taxon>Streptophyta</taxon>
        <taxon>Embryophyta</taxon>
        <taxon>Tracheophyta</taxon>
        <taxon>Spermatophyta</taxon>
        <taxon>Magnoliopsida</taxon>
        <taxon>eudicotyledons</taxon>
        <taxon>Gunneridae</taxon>
        <taxon>Pentapetalae</taxon>
        <taxon>rosids</taxon>
        <taxon>fabids</taxon>
        <taxon>Malpighiales</taxon>
        <taxon>Salicaceae</taxon>
        <taxon>Saliceae</taxon>
        <taxon>Populus</taxon>
    </lineage>
</organism>
<keyword evidence="2" id="KW-1185">Reference proteome</keyword>
<gene>
    <name evidence="1" type="ORF">POTOM_059765</name>
</gene>
<sequence length="70" mass="7516">MIREVDGSLVANSSPPLNRFIVEDCSDDEELEEEYSSIDDSIIDAPLANAPPVEVSLVDASIVLIKPCVA</sequence>
<comment type="caution">
    <text evidence="1">The sequence shown here is derived from an EMBL/GenBank/DDBJ whole genome shotgun (WGS) entry which is preliminary data.</text>
</comment>
<proteinExistence type="predicted"/>
<evidence type="ECO:0000313" key="2">
    <source>
        <dbReference type="Proteomes" id="UP000886885"/>
    </source>
</evidence>
<name>A0A8X7XSR1_POPTO</name>